<keyword evidence="6" id="KW-0238">DNA-binding</keyword>
<evidence type="ECO:0000256" key="1">
    <source>
        <dbReference type="ARBA" id="ARBA00022714"/>
    </source>
</evidence>
<keyword evidence="1" id="KW-0001">2Fe-2S</keyword>
<dbReference type="InterPro" id="IPR009061">
    <property type="entry name" value="DNA-bd_dom_put_sf"/>
</dbReference>
<comment type="caution">
    <text evidence="9">The sequence shown here is derived from an EMBL/GenBank/DDBJ whole genome shotgun (WGS) entry which is preliminary data.</text>
</comment>
<evidence type="ECO:0000256" key="4">
    <source>
        <dbReference type="ARBA" id="ARBA00023014"/>
    </source>
</evidence>
<feature type="domain" description="HTH merR-type" evidence="8">
    <location>
        <begin position="10"/>
        <end position="78"/>
    </location>
</feature>
<dbReference type="Proteomes" id="UP000619244">
    <property type="component" value="Unassembled WGS sequence"/>
</dbReference>
<evidence type="ECO:0000256" key="5">
    <source>
        <dbReference type="ARBA" id="ARBA00023015"/>
    </source>
</evidence>
<accession>A0A918U5T9</accession>
<evidence type="ECO:0000256" key="7">
    <source>
        <dbReference type="ARBA" id="ARBA00023163"/>
    </source>
</evidence>
<dbReference type="PRINTS" id="PR00040">
    <property type="entry name" value="HTHMERR"/>
</dbReference>
<evidence type="ECO:0000256" key="6">
    <source>
        <dbReference type="ARBA" id="ARBA00023125"/>
    </source>
</evidence>
<dbReference type="PANTHER" id="PTHR30204">
    <property type="entry name" value="REDOX-CYCLING DRUG-SENSING TRANSCRIPTIONAL ACTIVATOR SOXR"/>
    <property type="match status" value="1"/>
</dbReference>
<dbReference type="InterPro" id="IPR047057">
    <property type="entry name" value="MerR_fam"/>
</dbReference>
<dbReference type="Pfam" id="PF09278">
    <property type="entry name" value="MerR-DNA-bind"/>
    <property type="match status" value="1"/>
</dbReference>
<evidence type="ECO:0000256" key="2">
    <source>
        <dbReference type="ARBA" id="ARBA00022723"/>
    </source>
</evidence>
<dbReference type="NCBIfam" id="TIGR01950">
    <property type="entry name" value="SoxR"/>
    <property type="match status" value="1"/>
</dbReference>
<evidence type="ECO:0000259" key="8">
    <source>
        <dbReference type="PROSITE" id="PS50937"/>
    </source>
</evidence>
<reference evidence="9" key="2">
    <citation type="submission" date="2020-09" db="EMBL/GenBank/DDBJ databases">
        <authorList>
            <person name="Sun Q."/>
            <person name="Ohkuma M."/>
        </authorList>
    </citation>
    <scope>NUCLEOTIDE SEQUENCE</scope>
    <source>
        <strain evidence="9">JCM 4790</strain>
    </source>
</reference>
<keyword evidence="4" id="KW-0411">Iron-sulfur</keyword>
<dbReference type="PROSITE" id="PS00552">
    <property type="entry name" value="HTH_MERR_1"/>
    <property type="match status" value="1"/>
</dbReference>
<dbReference type="PROSITE" id="PS50937">
    <property type="entry name" value="HTH_MERR_2"/>
    <property type="match status" value="1"/>
</dbReference>
<keyword evidence="2" id="KW-0479">Metal-binding</keyword>
<dbReference type="GO" id="GO:0003700">
    <property type="term" value="F:DNA-binding transcription factor activity"/>
    <property type="evidence" value="ECO:0007669"/>
    <property type="project" value="InterPro"/>
</dbReference>
<gene>
    <name evidence="9" type="ORF">GCM10010358_57640</name>
</gene>
<dbReference type="GO" id="GO:0046872">
    <property type="term" value="F:metal ion binding"/>
    <property type="evidence" value="ECO:0007669"/>
    <property type="project" value="UniProtKB-KW"/>
</dbReference>
<dbReference type="RefSeq" id="WP_190193251.1">
    <property type="nucleotide sequence ID" value="NZ_BMVU01000036.1"/>
</dbReference>
<dbReference type="InterPro" id="IPR015358">
    <property type="entry name" value="Tscrpt_reg_MerR_DNA-bd"/>
</dbReference>
<dbReference type="PANTHER" id="PTHR30204:SF0">
    <property type="entry name" value="REDOX-SENSITIVE TRANSCRIPTIONAL ACTIVATOR SOXR"/>
    <property type="match status" value="1"/>
</dbReference>
<reference evidence="9" key="1">
    <citation type="journal article" date="2014" name="Int. J. Syst. Evol. Microbiol.">
        <title>Complete genome sequence of Corynebacterium casei LMG S-19264T (=DSM 44701T), isolated from a smear-ripened cheese.</title>
        <authorList>
            <consortium name="US DOE Joint Genome Institute (JGI-PGF)"/>
            <person name="Walter F."/>
            <person name="Albersmeier A."/>
            <person name="Kalinowski J."/>
            <person name="Ruckert C."/>
        </authorList>
    </citation>
    <scope>NUCLEOTIDE SEQUENCE</scope>
    <source>
        <strain evidence="9">JCM 4790</strain>
    </source>
</reference>
<dbReference type="Pfam" id="PF00376">
    <property type="entry name" value="MerR"/>
    <property type="match status" value="1"/>
</dbReference>
<dbReference type="GO" id="GO:0003677">
    <property type="term" value="F:DNA binding"/>
    <property type="evidence" value="ECO:0007669"/>
    <property type="project" value="UniProtKB-KW"/>
</dbReference>
<dbReference type="InterPro" id="IPR000551">
    <property type="entry name" value="MerR-type_HTH_dom"/>
</dbReference>
<dbReference type="GO" id="GO:0006979">
    <property type="term" value="P:response to oxidative stress"/>
    <property type="evidence" value="ECO:0007669"/>
    <property type="project" value="InterPro"/>
</dbReference>
<dbReference type="SUPFAM" id="SSF46955">
    <property type="entry name" value="Putative DNA-binding domain"/>
    <property type="match status" value="1"/>
</dbReference>
<protein>
    <submittedName>
        <fullName evidence="9">Redox-sensitive transcriptional activator SoxR</fullName>
    </submittedName>
</protein>
<dbReference type="EMBL" id="BMVU01000036">
    <property type="protein sequence ID" value="GGX96354.1"/>
    <property type="molecule type" value="Genomic_DNA"/>
</dbReference>
<keyword evidence="7" id="KW-0804">Transcription</keyword>
<dbReference type="GO" id="GO:0051537">
    <property type="term" value="F:2 iron, 2 sulfur cluster binding"/>
    <property type="evidence" value="ECO:0007669"/>
    <property type="project" value="UniProtKB-KW"/>
</dbReference>
<proteinExistence type="predicted"/>
<organism evidence="9 10">
    <name type="scientific">Streptomyces minutiscleroticus</name>
    <dbReference type="NCBI Taxonomy" id="68238"/>
    <lineage>
        <taxon>Bacteria</taxon>
        <taxon>Bacillati</taxon>
        <taxon>Actinomycetota</taxon>
        <taxon>Actinomycetes</taxon>
        <taxon>Kitasatosporales</taxon>
        <taxon>Streptomycetaceae</taxon>
        <taxon>Streptomyces</taxon>
    </lineage>
</organism>
<evidence type="ECO:0000313" key="9">
    <source>
        <dbReference type="EMBL" id="GGX96354.1"/>
    </source>
</evidence>
<sequence length="155" mass="17082">MHRSLSRHDRLTIGELAARSGVATSALRYYEEIGLIRADRTPGGQRRFARSTLRRVAFVRAAQRVGLSLEEAGAALARLPEDHAPTAAEWNAVARTWNRRIDDRIAELQRLKRRLSGCIGCGCLSLRKCGLYNPDDAAAGKGRGARYLLGDEPAE</sequence>
<keyword evidence="10" id="KW-1185">Reference proteome</keyword>
<dbReference type="SMART" id="SM00422">
    <property type="entry name" value="HTH_MERR"/>
    <property type="match status" value="1"/>
</dbReference>
<evidence type="ECO:0000256" key="3">
    <source>
        <dbReference type="ARBA" id="ARBA00023004"/>
    </source>
</evidence>
<dbReference type="AlphaFoldDB" id="A0A918U5T9"/>
<dbReference type="Gene3D" id="1.10.1660.10">
    <property type="match status" value="1"/>
</dbReference>
<dbReference type="InterPro" id="IPR010211">
    <property type="entry name" value="Redox-sen_tscrpt-act_SoxR"/>
</dbReference>
<keyword evidence="5" id="KW-0805">Transcription regulation</keyword>
<name>A0A918U5T9_9ACTN</name>
<keyword evidence="3" id="KW-0408">Iron</keyword>
<evidence type="ECO:0000313" key="10">
    <source>
        <dbReference type="Proteomes" id="UP000619244"/>
    </source>
</evidence>